<dbReference type="EMBL" id="BAET01000028">
    <property type="protein sequence ID" value="GAB56354.1"/>
    <property type="molecule type" value="Genomic_DNA"/>
</dbReference>
<comment type="function">
    <text evidence="10">Catalyzes the reduction of 1-pyrroline-5-carboxylate (PCA) to L-proline.</text>
</comment>
<comment type="similarity">
    <text evidence="2 10 13">Belongs to the pyrroline-5-carboxylate reductase family.</text>
</comment>
<organism evidence="16 17">
    <name type="scientific">Glaciecola punicea ACAM 611</name>
    <dbReference type="NCBI Taxonomy" id="1121923"/>
    <lineage>
        <taxon>Bacteria</taxon>
        <taxon>Pseudomonadati</taxon>
        <taxon>Pseudomonadota</taxon>
        <taxon>Gammaproteobacteria</taxon>
        <taxon>Alteromonadales</taxon>
        <taxon>Alteromonadaceae</taxon>
        <taxon>Glaciecola</taxon>
    </lineage>
</organism>
<dbReference type="Proteomes" id="UP000053586">
    <property type="component" value="Unassembled WGS sequence"/>
</dbReference>
<gene>
    <name evidence="10 16" type="primary">proC</name>
    <name evidence="16" type="ORF">GPUN_2239</name>
</gene>
<feature type="binding site" evidence="12">
    <location>
        <begin position="10"/>
        <end position="15"/>
    </location>
    <ligand>
        <name>NADP(+)</name>
        <dbReference type="ChEBI" id="CHEBI:58349"/>
    </ligand>
</feature>
<keyword evidence="17" id="KW-1185">Reference proteome</keyword>
<keyword evidence="5 10" id="KW-0641">Proline biosynthesis</keyword>
<accession>H5TDH7</accession>
<evidence type="ECO:0000256" key="13">
    <source>
        <dbReference type="RuleBase" id="RU003903"/>
    </source>
</evidence>
<evidence type="ECO:0000256" key="9">
    <source>
        <dbReference type="ARBA" id="ARBA00052690"/>
    </source>
</evidence>
<dbReference type="GO" id="GO:0005737">
    <property type="term" value="C:cytoplasm"/>
    <property type="evidence" value="ECO:0007669"/>
    <property type="project" value="UniProtKB-SubCell"/>
</dbReference>
<dbReference type="InterPro" id="IPR036291">
    <property type="entry name" value="NAD(P)-bd_dom_sf"/>
</dbReference>
<reference evidence="16 17" key="2">
    <citation type="journal article" date="2017" name="Antonie Van Leeuwenhoek">
        <title>Rhizobium rhizosphaerae sp. nov., a novel species isolated from rice rhizosphere.</title>
        <authorList>
            <person name="Zhao J.J."/>
            <person name="Zhang J."/>
            <person name="Zhang R.J."/>
            <person name="Zhang C.W."/>
            <person name="Yin H.Q."/>
            <person name="Zhang X.X."/>
        </authorList>
    </citation>
    <scope>NUCLEOTIDE SEQUENCE [LARGE SCALE GENOMIC DNA]</scope>
    <source>
        <strain evidence="16 17">ACAM 611</strain>
    </source>
</reference>
<evidence type="ECO:0000256" key="1">
    <source>
        <dbReference type="ARBA" id="ARBA00005205"/>
    </source>
</evidence>
<dbReference type="GO" id="GO:0055129">
    <property type="term" value="P:L-proline biosynthetic process"/>
    <property type="evidence" value="ECO:0007669"/>
    <property type="project" value="UniProtKB-UniRule"/>
</dbReference>
<keyword evidence="4 10" id="KW-0028">Amino-acid biosynthesis</keyword>
<dbReference type="Pfam" id="PF14748">
    <property type="entry name" value="P5CR_dimer"/>
    <property type="match status" value="1"/>
</dbReference>
<dbReference type="InterPro" id="IPR008927">
    <property type="entry name" value="6-PGluconate_DH-like_C_sf"/>
</dbReference>
<evidence type="ECO:0000256" key="3">
    <source>
        <dbReference type="ARBA" id="ARBA00022490"/>
    </source>
</evidence>
<feature type="domain" description="Pyrroline-5-carboxylate reductase catalytic N-terminal" evidence="14">
    <location>
        <begin position="6"/>
        <end position="99"/>
    </location>
</feature>
<dbReference type="UniPathway" id="UPA00098">
    <property type="reaction ID" value="UER00361"/>
</dbReference>
<proteinExistence type="inferred from homology"/>
<dbReference type="eggNOG" id="COG0345">
    <property type="taxonomic scope" value="Bacteria"/>
</dbReference>
<comment type="caution">
    <text evidence="16">The sequence shown here is derived from an EMBL/GenBank/DDBJ whole genome shotgun (WGS) entry which is preliminary data.</text>
</comment>
<evidence type="ECO:0000256" key="5">
    <source>
        <dbReference type="ARBA" id="ARBA00022650"/>
    </source>
</evidence>
<dbReference type="InterPro" id="IPR000304">
    <property type="entry name" value="Pyrroline-COOH_reductase"/>
</dbReference>
<keyword evidence="3 10" id="KW-0963">Cytoplasm</keyword>
<dbReference type="FunFam" id="1.10.3730.10:FF:000001">
    <property type="entry name" value="Pyrroline-5-carboxylate reductase"/>
    <property type="match status" value="1"/>
</dbReference>
<comment type="subcellular location">
    <subcellularLocation>
        <location evidence="10">Cytoplasm</location>
    </subcellularLocation>
</comment>
<evidence type="ECO:0000256" key="2">
    <source>
        <dbReference type="ARBA" id="ARBA00005525"/>
    </source>
</evidence>
<evidence type="ECO:0000256" key="12">
    <source>
        <dbReference type="PIRSR" id="PIRSR000193-1"/>
    </source>
</evidence>
<dbReference type="PIRSF" id="PIRSF000193">
    <property type="entry name" value="Pyrrol-5-carb_rd"/>
    <property type="match status" value="1"/>
</dbReference>
<dbReference type="AlphaFoldDB" id="H5TDH7"/>
<name>H5TDH7_9ALTE</name>
<dbReference type="InterPro" id="IPR053790">
    <property type="entry name" value="P5CR-like_CS"/>
</dbReference>
<keyword evidence="7 10" id="KW-0560">Oxidoreductase</keyword>
<dbReference type="SUPFAM" id="SSF51735">
    <property type="entry name" value="NAD(P)-binding Rossmann-fold domains"/>
    <property type="match status" value="1"/>
</dbReference>
<evidence type="ECO:0000259" key="14">
    <source>
        <dbReference type="Pfam" id="PF03807"/>
    </source>
</evidence>
<dbReference type="NCBIfam" id="TIGR00112">
    <property type="entry name" value="proC"/>
    <property type="match status" value="1"/>
</dbReference>
<evidence type="ECO:0000256" key="10">
    <source>
        <dbReference type="HAMAP-Rule" id="MF_01925"/>
    </source>
</evidence>
<dbReference type="InterPro" id="IPR029036">
    <property type="entry name" value="P5CR_dimer"/>
</dbReference>
<dbReference type="PANTHER" id="PTHR11645">
    <property type="entry name" value="PYRROLINE-5-CARBOXYLATE REDUCTASE"/>
    <property type="match status" value="1"/>
</dbReference>
<dbReference type="FunFam" id="3.40.50.720:FF:000105">
    <property type="entry name" value="Pyrroline-5-carboxylate reductase"/>
    <property type="match status" value="1"/>
</dbReference>
<dbReference type="GO" id="GO:0004735">
    <property type="term" value="F:pyrroline-5-carboxylate reductase activity"/>
    <property type="evidence" value="ECO:0007669"/>
    <property type="project" value="UniProtKB-UniRule"/>
</dbReference>
<dbReference type="RefSeq" id="WP_006006418.1">
    <property type="nucleotide sequence ID" value="NZ_BAET01000028.1"/>
</dbReference>
<sequence>MNNTQKISFIGAGNMSKAIISGLVDKGYLPTNIMASNPSAGKLDALKDTLGIHTTHNNQEAIDFADVVMLSVKPHLMHSVCAGFTLHNLDTLFVSIAAGLTVKRLREFLPENAHIVRVMPNTPSAIGLGMSGIYATSDITDSQVHLVEQIMQSVGKTVVVKTEDDINTVIAAAGSSPAYFFLIAEVMQRAAIDMGMDKTSARTLVEQAMLGSASLMQKTPELELSQLRAQVTSKGGTTAKAVESLQQDNIDKIFARAMQAAVARAKEMSEQF</sequence>
<evidence type="ECO:0000256" key="4">
    <source>
        <dbReference type="ARBA" id="ARBA00022605"/>
    </source>
</evidence>
<feature type="binding site" evidence="12">
    <location>
        <position position="58"/>
    </location>
    <ligand>
        <name>NADPH</name>
        <dbReference type="ChEBI" id="CHEBI:57783"/>
    </ligand>
</feature>
<dbReference type="Pfam" id="PF03807">
    <property type="entry name" value="F420_oxidored"/>
    <property type="match status" value="1"/>
</dbReference>
<dbReference type="Gene3D" id="1.10.3730.10">
    <property type="entry name" value="ProC C-terminal domain-like"/>
    <property type="match status" value="1"/>
</dbReference>
<dbReference type="EC" id="1.5.1.2" evidence="10 11"/>
<dbReference type="PROSITE" id="PS00521">
    <property type="entry name" value="P5CR"/>
    <property type="match status" value="1"/>
</dbReference>
<evidence type="ECO:0000256" key="11">
    <source>
        <dbReference type="NCBIfam" id="TIGR00112"/>
    </source>
</evidence>
<dbReference type="InterPro" id="IPR028939">
    <property type="entry name" value="P5C_Rdtase_cat_N"/>
</dbReference>
<evidence type="ECO:0000256" key="7">
    <source>
        <dbReference type="ARBA" id="ARBA00023002"/>
    </source>
</evidence>
<evidence type="ECO:0000256" key="6">
    <source>
        <dbReference type="ARBA" id="ARBA00022857"/>
    </source>
</evidence>
<keyword evidence="6 10" id="KW-0521">NADP</keyword>
<feature type="domain" description="Pyrroline-5-carboxylate reductase dimerisation" evidence="15">
    <location>
        <begin position="163"/>
        <end position="268"/>
    </location>
</feature>
<protein>
    <recommendedName>
        <fullName evidence="10 11">Pyrroline-5-carboxylate reductase</fullName>
        <shortName evidence="10">P5C reductase</shortName>
        <shortName evidence="10">P5CR</shortName>
        <ecNumber evidence="10 11">1.5.1.2</ecNumber>
    </recommendedName>
    <alternativeName>
        <fullName evidence="10">PCA reductase</fullName>
    </alternativeName>
</protein>
<evidence type="ECO:0000256" key="8">
    <source>
        <dbReference type="ARBA" id="ARBA00050547"/>
    </source>
</evidence>
<dbReference type="SUPFAM" id="SSF48179">
    <property type="entry name" value="6-phosphogluconate dehydrogenase C-terminal domain-like"/>
    <property type="match status" value="1"/>
</dbReference>
<dbReference type="PANTHER" id="PTHR11645:SF0">
    <property type="entry name" value="PYRROLINE-5-CARBOXYLATE REDUCTASE 3"/>
    <property type="match status" value="1"/>
</dbReference>
<dbReference type="STRING" id="56804.BAE46_05045"/>
<comment type="catalytic activity">
    <reaction evidence="9 10 13">
        <text>L-proline + NADP(+) = (S)-1-pyrroline-5-carboxylate + NADPH + 2 H(+)</text>
        <dbReference type="Rhea" id="RHEA:14109"/>
        <dbReference type="ChEBI" id="CHEBI:15378"/>
        <dbReference type="ChEBI" id="CHEBI:17388"/>
        <dbReference type="ChEBI" id="CHEBI:57783"/>
        <dbReference type="ChEBI" id="CHEBI:58349"/>
        <dbReference type="ChEBI" id="CHEBI:60039"/>
        <dbReference type="EC" id="1.5.1.2"/>
    </reaction>
</comment>
<dbReference type="Gene3D" id="3.40.50.720">
    <property type="entry name" value="NAD(P)-binding Rossmann-like Domain"/>
    <property type="match status" value="1"/>
</dbReference>
<evidence type="ECO:0000313" key="16">
    <source>
        <dbReference type="EMBL" id="GAB56354.1"/>
    </source>
</evidence>
<evidence type="ECO:0000313" key="17">
    <source>
        <dbReference type="Proteomes" id="UP000053586"/>
    </source>
</evidence>
<comment type="pathway">
    <text evidence="1 10 13">Amino-acid biosynthesis; L-proline biosynthesis; L-proline from L-glutamate 5-semialdehyde: step 1/1.</text>
</comment>
<dbReference type="HAMAP" id="MF_01925">
    <property type="entry name" value="P5C_reductase"/>
    <property type="match status" value="1"/>
</dbReference>
<comment type="catalytic activity">
    <reaction evidence="8 10">
        <text>L-proline + NAD(+) = (S)-1-pyrroline-5-carboxylate + NADH + 2 H(+)</text>
        <dbReference type="Rhea" id="RHEA:14105"/>
        <dbReference type="ChEBI" id="CHEBI:15378"/>
        <dbReference type="ChEBI" id="CHEBI:17388"/>
        <dbReference type="ChEBI" id="CHEBI:57540"/>
        <dbReference type="ChEBI" id="CHEBI:57945"/>
        <dbReference type="ChEBI" id="CHEBI:60039"/>
        <dbReference type="EC" id="1.5.1.2"/>
    </reaction>
</comment>
<reference evidence="16 17" key="1">
    <citation type="journal article" date="2012" name="J. Bacteriol.">
        <title>Genome sequence of proteorhodopsin-containing sea ice bacterium Glaciecola punicea ACAM 611T.</title>
        <authorList>
            <person name="Qin Q.-L."/>
            <person name="Xie B.-B."/>
            <person name="Shu Y.-L."/>
            <person name="Rong J.-C."/>
            <person name="Zhao D.-L."/>
            <person name="Zhang X.-Y."/>
            <person name="Chen X.-L."/>
            <person name="Zhou B.-C."/>
            <person name="Zhanga Y.-Z."/>
        </authorList>
    </citation>
    <scope>NUCLEOTIDE SEQUENCE [LARGE SCALE GENOMIC DNA]</scope>
    <source>
        <strain evidence="16 17">ACAM 611</strain>
    </source>
</reference>
<evidence type="ECO:0000259" key="15">
    <source>
        <dbReference type="Pfam" id="PF14748"/>
    </source>
</evidence>